<evidence type="ECO:0000256" key="3">
    <source>
        <dbReference type="ARBA" id="ARBA00022691"/>
    </source>
</evidence>
<dbReference type="GO" id="GO:0003886">
    <property type="term" value="F:DNA (cytosine-5-)-methyltransferase activity"/>
    <property type="evidence" value="ECO:0007669"/>
    <property type="project" value="UniProtKB-EC"/>
</dbReference>
<dbReference type="PANTHER" id="PTHR10629">
    <property type="entry name" value="CYTOSINE-SPECIFIC METHYLTRANSFERASE"/>
    <property type="match status" value="1"/>
</dbReference>
<reference evidence="8 9" key="1">
    <citation type="submission" date="2017-06" db="EMBL/GenBank/DDBJ databases">
        <authorList>
            <person name="Kim H.J."/>
            <person name="Triplett B.A."/>
        </authorList>
    </citation>
    <scope>NUCLEOTIDE SEQUENCE [LARGE SCALE GENOMIC DNA]</scope>
    <source>
        <strain evidence="8 9">SCA</strain>
    </source>
</reference>
<accession>A0A239I1D1</accession>
<name>A0A239I1D1_9FIRM</name>
<dbReference type="InterPro" id="IPR018117">
    <property type="entry name" value="C5_DNA_meth_AS"/>
</dbReference>
<dbReference type="RefSeq" id="WP_278277874.1">
    <property type="nucleotide sequence ID" value="NZ_FZOJ01000025.1"/>
</dbReference>
<gene>
    <name evidence="8" type="ORF">SAMN05446037_10257</name>
</gene>
<keyword evidence="2 5" id="KW-0808">Transferase</keyword>
<dbReference type="PRINTS" id="PR00105">
    <property type="entry name" value="C5METTRFRASE"/>
</dbReference>
<dbReference type="GO" id="GO:0003677">
    <property type="term" value="F:DNA binding"/>
    <property type="evidence" value="ECO:0007669"/>
    <property type="project" value="TreeGrafter"/>
</dbReference>
<comment type="catalytic activity">
    <reaction evidence="7">
        <text>a 2'-deoxycytidine in DNA + S-adenosyl-L-methionine = a 5-methyl-2'-deoxycytidine in DNA + S-adenosyl-L-homocysteine + H(+)</text>
        <dbReference type="Rhea" id="RHEA:13681"/>
        <dbReference type="Rhea" id="RHEA-COMP:11369"/>
        <dbReference type="Rhea" id="RHEA-COMP:11370"/>
        <dbReference type="ChEBI" id="CHEBI:15378"/>
        <dbReference type="ChEBI" id="CHEBI:57856"/>
        <dbReference type="ChEBI" id="CHEBI:59789"/>
        <dbReference type="ChEBI" id="CHEBI:85452"/>
        <dbReference type="ChEBI" id="CHEBI:85454"/>
        <dbReference type="EC" id="2.1.1.37"/>
    </reaction>
</comment>
<comment type="similarity">
    <text evidence="5 6">Belongs to the class I-like SAM-binding methyltransferase superfamily. C5-methyltransferase family.</text>
</comment>
<dbReference type="GO" id="GO:0032259">
    <property type="term" value="P:methylation"/>
    <property type="evidence" value="ECO:0007669"/>
    <property type="project" value="UniProtKB-KW"/>
</dbReference>
<evidence type="ECO:0000256" key="6">
    <source>
        <dbReference type="RuleBase" id="RU000416"/>
    </source>
</evidence>
<evidence type="ECO:0000313" key="9">
    <source>
        <dbReference type="Proteomes" id="UP000198304"/>
    </source>
</evidence>
<dbReference type="InterPro" id="IPR031303">
    <property type="entry name" value="C5_meth_CS"/>
</dbReference>
<dbReference type="PROSITE" id="PS51679">
    <property type="entry name" value="SAM_MT_C5"/>
    <property type="match status" value="1"/>
</dbReference>
<proteinExistence type="inferred from homology"/>
<sequence length="299" mass="33700">MRTIKVVDLFCGCGGMSLGFQNAGFDLVAAYDNWEPAVKIYKKNFNHAVHNKDLNDETVDVEISAFKPDIIIGGPPCQDFSIAGKRNMGERSNLTIRFAEIVSSVQPEWFVMENVYNIERMPVLPKAVSILRNAGYGLTIKILDASRCGVPQARKRFFMIGHLGDTDGFLEELLNSRMSAKQMTLYEYLGDSLGTQFYYMHPRSYNRRAVFSIHEPSATIRGVNRPIPEGYQKHPADKTEILDGVRSLTSKERSYIQTFPEWFEFDGSKTVIEQAIGNAVPVKLAEYVGKCVLDYAERG</sequence>
<organism evidence="8 9">
    <name type="scientific">Anaerovirgula multivorans</name>
    <dbReference type="NCBI Taxonomy" id="312168"/>
    <lineage>
        <taxon>Bacteria</taxon>
        <taxon>Bacillati</taxon>
        <taxon>Bacillota</taxon>
        <taxon>Clostridia</taxon>
        <taxon>Peptostreptococcales</taxon>
        <taxon>Natronincolaceae</taxon>
        <taxon>Anaerovirgula</taxon>
    </lineage>
</organism>
<dbReference type="InterPro" id="IPR029063">
    <property type="entry name" value="SAM-dependent_MTases_sf"/>
</dbReference>
<evidence type="ECO:0000313" key="8">
    <source>
        <dbReference type="EMBL" id="SNS87291.1"/>
    </source>
</evidence>
<dbReference type="Pfam" id="PF00145">
    <property type="entry name" value="DNA_methylase"/>
    <property type="match status" value="1"/>
</dbReference>
<dbReference type="PROSITE" id="PS00095">
    <property type="entry name" value="C5_MTASE_2"/>
    <property type="match status" value="1"/>
</dbReference>
<dbReference type="EC" id="2.1.1.37" evidence="7"/>
<dbReference type="Gene3D" id="3.40.50.150">
    <property type="entry name" value="Vaccinia Virus protein VP39"/>
    <property type="match status" value="1"/>
</dbReference>
<dbReference type="GO" id="GO:0044027">
    <property type="term" value="P:negative regulation of gene expression via chromosomal CpG island methylation"/>
    <property type="evidence" value="ECO:0007669"/>
    <property type="project" value="TreeGrafter"/>
</dbReference>
<dbReference type="Proteomes" id="UP000198304">
    <property type="component" value="Unassembled WGS sequence"/>
</dbReference>
<evidence type="ECO:0000256" key="1">
    <source>
        <dbReference type="ARBA" id="ARBA00022603"/>
    </source>
</evidence>
<evidence type="ECO:0000256" key="5">
    <source>
        <dbReference type="PROSITE-ProRule" id="PRU01016"/>
    </source>
</evidence>
<evidence type="ECO:0000256" key="4">
    <source>
        <dbReference type="ARBA" id="ARBA00022747"/>
    </source>
</evidence>
<dbReference type="AlphaFoldDB" id="A0A239I1D1"/>
<dbReference type="InterPro" id="IPR050390">
    <property type="entry name" value="C5-Methyltransferase"/>
</dbReference>
<dbReference type="EMBL" id="FZOJ01000025">
    <property type="protein sequence ID" value="SNS87291.1"/>
    <property type="molecule type" value="Genomic_DNA"/>
</dbReference>
<keyword evidence="9" id="KW-1185">Reference proteome</keyword>
<keyword evidence="3 5" id="KW-0949">S-adenosyl-L-methionine</keyword>
<dbReference type="GO" id="GO:0009307">
    <property type="term" value="P:DNA restriction-modification system"/>
    <property type="evidence" value="ECO:0007669"/>
    <property type="project" value="UniProtKB-KW"/>
</dbReference>
<protein>
    <recommendedName>
        <fullName evidence="7">Cytosine-specific methyltransferase</fullName>
        <ecNumber evidence="7">2.1.1.37</ecNumber>
    </recommendedName>
</protein>
<dbReference type="InterPro" id="IPR001525">
    <property type="entry name" value="C5_MeTfrase"/>
</dbReference>
<dbReference type="Gene3D" id="3.90.120.10">
    <property type="entry name" value="DNA Methylase, subunit A, domain 2"/>
    <property type="match status" value="1"/>
</dbReference>
<dbReference type="PANTHER" id="PTHR10629:SF52">
    <property type="entry name" value="DNA (CYTOSINE-5)-METHYLTRANSFERASE 1"/>
    <property type="match status" value="1"/>
</dbReference>
<dbReference type="SUPFAM" id="SSF53335">
    <property type="entry name" value="S-adenosyl-L-methionine-dependent methyltransferases"/>
    <property type="match status" value="1"/>
</dbReference>
<keyword evidence="4" id="KW-0680">Restriction system</keyword>
<keyword evidence="1 5" id="KW-0489">Methyltransferase</keyword>
<evidence type="ECO:0000256" key="7">
    <source>
        <dbReference type="RuleBase" id="RU000417"/>
    </source>
</evidence>
<evidence type="ECO:0000256" key="2">
    <source>
        <dbReference type="ARBA" id="ARBA00022679"/>
    </source>
</evidence>
<dbReference type="NCBIfam" id="TIGR00675">
    <property type="entry name" value="dcm"/>
    <property type="match status" value="1"/>
</dbReference>
<feature type="active site" evidence="5">
    <location>
        <position position="77"/>
    </location>
</feature>
<dbReference type="PROSITE" id="PS00094">
    <property type="entry name" value="C5_MTASE_1"/>
    <property type="match status" value="1"/>
</dbReference>
<dbReference type="CDD" id="cd00315">
    <property type="entry name" value="Cyt_C5_DNA_methylase"/>
    <property type="match status" value="1"/>
</dbReference>